<dbReference type="InterPro" id="IPR016181">
    <property type="entry name" value="Acyl_CoA_acyltransferase"/>
</dbReference>
<dbReference type="CDD" id="cd04301">
    <property type="entry name" value="NAT_SF"/>
    <property type="match status" value="1"/>
</dbReference>
<dbReference type="EC" id="2.3.1.-" evidence="4"/>
<dbReference type="Gene3D" id="3.40.630.30">
    <property type="match status" value="1"/>
</dbReference>
<reference evidence="4 5" key="1">
    <citation type="submission" date="2017-03" db="EMBL/GenBank/DDBJ databases">
        <title>Genome sequence of Clostridium hungatei DSM 14427.</title>
        <authorList>
            <person name="Poehlein A."/>
            <person name="Daniel R."/>
        </authorList>
    </citation>
    <scope>NUCLEOTIDE SEQUENCE [LARGE SCALE GENOMIC DNA]</scope>
    <source>
        <strain evidence="4 5">DSM 14427</strain>
    </source>
</reference>
<accession>A0A1V4SRE0</accession>
<dbReference type="PANTHER" id="PTHR43072">
    <property type="entry name" value="N-ACETYLTRANSFERASE"/>
    <property type="match status" value="1"/>
</dbReference>
<dbReference type="STRING" id="48256.CLHUN_07250"/>
<dbReference type="PROSITE" id="PS51186">
    <property type="entry name" value="GNAT"/>
    <property type="match status" value="1"/>
</dbReference>
<evidence type="ECO:0000313" key="5">
    <source>
        <dbReference type="Proteomes" id="UP000191554"/>
    </source>
</evidence>
<protein>
    <submittedName>
        <fullName evidence="4">N-acyltransferase YncA</fullName>
        <ecNumber evidence="4">2.3.1.-</ecNumber>
    </submittedName>
</protein>
<gene>
    <name evidence="4" type="primary">yncA</name>
    <name evidence="4" type="ORF">CLHUN_07250</name>
</gene>
<comment type="caution">
    <text evidence="4">The sequence shown here is derived from an EMBL/GenBank/DDBJ whole genome shotgun (WGS) entry which is preliminary data.</text>
</comment>
<dbReference type="PANTHER" id="PTHR43072:SF23">
    <property type="entry name" value="UPF0039 PROTEIN C11D3.02C"/>
    <property type="match status" value="1"/>
</dbReference>
<sequence length="163" mass="18828">MESLIRRAKEADLARITEIYNWAVENTTASFDISPQTLEQRASWFSHYNGRHPLLVSELDGNVAGYACLSEFRAKEGYKDTCELSLYVDPAYWRQGIGWKLMKEVIEAGREKGFHVIISCITSDNEVSIKMHERYGFELCGHLKESGHKFGKYLDCLFYQLFL</sequence>
<dbReference type="OrthoDB" id="9798006at2"/>
<feature type="domain" description="N-acetyltransferase" evidence="3">
    <location>
        <begin position="3"/>
        <end position="159"/>
    </location>
</feature>
<name>A0A1V4SRE0_RUMHU</name>
<evidence type="ECO:0000256" key="1">
    <source>
        <dbReference type="ARBA" id="ARBA00022679"/>
    </source>
</evidence>
<keyword evidence="2 4" id="KW-0012">Acyltransferase</keyword>
<organism evidence="4 5">
    <name type="scientific">Ruminiclostridium hungatei</name>
    <name type="common">Clostridium hungatei</name>
    <dbReference type="NCBI Taxonomy" id="48256"/>
    <lineage>
        <taxon>Bacteria</taxon>
        <taxon>Bacillati</taxon>
        <taxon>Bacillota</taxon>
        <taxon>Clostridia</taxon>
        <taxon>Eubacteriales</taxon>
        <taxon>Oscillospiraceae</taxon>
        <taxon>Ruminiclostridium</taxon>
    </lineage>
</organism>
<dbReference type="GO" id="GO:0016747">
    <property type="term" value="F:acyltransferase activity, transferring groups other than amino-acyl groups"/>
    <property type="evidence" value="ECO:0007669"/>
    <property type="project" value="InterPro"/>
</dbReference>
<dbReference type="Pfam" id="PF00583">
    <property type="entry name" value="Acetyltransf_1"/>
    <property type="match status" value="1"/>
</dbReference>
<evidence type="ECO:0000259" key="3">
    <source>
        <dbReference type="PROSITE" id="PS51186"/>
    </source>
</evidence>
<dbReference type="RefSeq" id="WP_080063217.1">
    <property type="nucleotide sequence ID" value="NZ_MZGX01000003.1"/>
</dbReference>
<dbReference type="AlphaFoldDB" id="A0A1V4SRE0"/>
<keyword evidence="5" id="KW-1185">Reference proteome</keyword>
<dbReference type="SUPFAM" id="SSF55729">
    <property type="entry name" value="Acyl-CoA N-acyltransferases (Nat)"/>
    <property type="match status" value="1"/>
</dbReference>
<evidence type="ECO:0000313" key="4">
    <source>
        <dbReference type="EMBL" id="OPX45787.1"/>
    </source>
</evidence>
<dbReference type="Proteomes" id="UP000191554">
    <property type="component" value="Unassembled WGS sequence"/>
</dbReference>
<dbReference type="EMBL" id="MZGX01000003">
    <property type="protein sequence ID" value="OPX45787.1"/>
    <property type="molecule type" value="Genomic_DNA"/>
</dbReference>
<proteinExistence type="predicted"/>
<evidence type="ECO:0000256" key="2">
    <source>
        <dbReference type="ARBA" id="ARBA00023315"/>
    </source>
</evidence>
<keyword evidence="1 4" id="KW-0808">Transferase</keyword>
<dbReference type="InterPro" id="IPR000182">
    <property type="entry name" value="GNAT_dom"/>
</dbReference>